<evidence type="ECO:0000313" key="3">
    <source>
        <dbReference type="Proteomes" id="UP000754883"/>
    </source>
</evidence>
<name>A0A9N9U160_9HYPO</name>
<dbReference type="OrthoDB" id="10496478at2759"/>
<protein>
    <submittedName>
        <fullName evidence="2">Uncharacterized protein</fullName>
    </submittedName>
</protein>
<dbReference type="AlphaFoldDB" id="A0A9N9U160"/>
<sequence>MSETSFDELEELYKDLEALEEDLEPLKEELENLKKKLTCLGSHQTVQGIFACQTEPTKFIRHRVVLNRAIEEELKLERTIEEKGKLKNLNLVDEDLGKWHHDKERIDSTAEEVTSMSIKQNLEKELQTLKGQISDKEKEIDGKKEEIKEEKSLTKEQIKERGIKSYRL</sequence>
<keyword evidence="1" id="KW-0175">Coiled coil</keyword>
<feature type="coiled-coil region" evidence="1">
    <location>
        <begin position="2"/>
        <end position="36"/>
    </location>
</feature>
<accession>A0A9N9U160</accession>
<organism evidence="2 3">
    <name type="scientific">Clonostachys byssicola</name>
    <dbReference type="NCBI Taxonomy" id="160290"/>
    <lineage>
        <taxon>Eukaryota</taxon>
        <taxon>Fungi</taxon>
        <taxon>Dikarya</taxon>
        <taxon>Ascomycota</taxon>
        <taxon>Pezizomycotina</taxon>
        <taxon>Sordariomycetes</taxon>
        <taxon>Hypocreomycetidae</taxon>
        <taxon>Hypocreales</taxon>
        <taxon>Bionectriaceae</taxon>
        <taxon>Clonostachys</taxon>
    </lineage>
</organism>
<evidence type="ECO:0000313" key="2">
    <source>
        <dbReference type="EMBL" id="CAG9973688.1"/>
    </source>
</evidence>
<keyword evidence="3" id="KW-1185">Reference proteome</keyword>
<comment type="caution">
    <text evidence="2">The sequence shown here is derived from an EMBL/GenBank/DDBJ whole genome shotgun (WGS) entry which is preliminary data.</text>
</comment>
<proteinExistence type="predicted"/>
<dbReference type="EMBL" id="CABFNO020001247">
    <property type="protein sequence ID" value="CAG9973688.1"/>
    <property type="molecule type" value="Genomic_DNA"/>
</dbReference>
<reference evidence="3" key="1">
    <citation type="submission" date="2019-06" db="EMBL/GenBank/DDBJ databases">
        <authorList>
            <person name="Broberg M."/>
        </authorList>
    </citation>
    <scope>NUCLEOTIDE SEQUENCE [LARGE SCALE GENOMIC DNA]</scope>
</reference>
<reference evidence="2 3" key="2">
    <citation type="submission" date="2021-10" db="EMBL/GenBank/DDBJ databases">
        <authorList>
            <person name="Piombo E."/>
        </authorList>
    </citation>
    <scope>NUCLEOTIDE SEQUENCE [LARGE SCALE GENOMIC DNA]</scope>
</reference>
<gene>
    <name evidence="2" type="ORF">CBYS24578_00011562</name>
</gene>
<dbReference type="Proteomes" id="UP000754883">
    <property type="component" value="Unassembled WGS sequence"/>
</dbReference>
<feature type="coiled-coil region" evidence="1">
    <location>
        <begin position="119"/>
        <end position="153"/>
    </location>
</feature>
<evidence type="ECO:0000256" key="1">
    <source>
        <dbReference type="SAM" id="Coils"/>
    </source>
</evidence>